<gene>
    <name evidence="1" type="ORF">UFOPK1619_00378</name>
    <name evidence="2" type="ORF">UFOPK4057_00323</name>
</gene>
<dbReference type="EMBL" id="CAEZTI010000052">
    <property type="protein sequence ID" value="CAB4560758.1"/>
    <property type="molecule type" value="Genomic_DNA"/>
</dbReference>
<reference evidence="2" key="1">
    <citation type="submission" date="2020-05" db="EMBL/GenBank/DDBJ databases">
        <authorList>
            <person name="Chiriac C."/>
            <person name="Salcher M."/>
            <person name="Ghai R."/>
            <person name="Kavagutti S V."/>
        </authorList>
    </citation>
    <scope>NUCLEOTIDE SEQUENCE</scope>
</reference>
<accession>A0A6J7P8H8</accession>
<dbReference type="PANTHER" id="PTHR48100">
    <property type="entry name" value="BROAD-SPECIFICITY PHOSPHATASE YOR283W-RELATED"/>
    <property type="match status" value="1"/>
</dbReference>
<dbReference type="Gene3D" id="3.40.50.1240">
    <property type="entry name" value="Phosphoglycerate mutase-like"/>
    <property type="match status" value="1"/>
</dbReference>
<dbReference type="CDD" id="cd07067">
    <property type="entry name" value="HP_PGM_like"/>
    <property type="match status" value="1"/>
</dbReference>
<dbReference type="AlphaFoldDB" id="A0A6J7P8H8"/>
<organism evidence="2">
    <name type="scientific">freshwater metagenome</name>
    <dbReference type="NCBI Taxonomy" id="449393"/>
    <lineage>
        <taxon>unclassified sequences</taxon>
        <taxon>metagenomes</taxon>
        <taxon>ecological metagenomes</taxon>
    </lineage>
</organism>
<dbReference type="InterPro" id="IPR050275">
    <property type="entry name" value="PGM_Phosphatase"/>
</dbReference>
<dbReference type="GO" id="GO:0016791">
    <property type="term" value="F:phosphatase activity"/>
    <property type="evidence" value="ECO:0007669"/>
    <property type="project" value="TreeGrafter"/>
</dbReference>
<dbReference type="PANTHER" id="PTHR48100:SF1">
    <property type="entry name" value="HISTIDINE PHOSPHATASE FAMILY PROTEIN-RELATED"/>
    <property type="match status" value="1"/>
</dbReference>
<proteinExistence type="predicted"/>
<dbReference type="InterPro" id="IPR029033">
    <property type="entry name" value="His_PPase_superfam"/>
</dbReference>
<evidence type="ECO:0000313" key="2">
    <source>
        <dbReference type="EMBL" id="CAB5001318.1"/>
    </source>
</evidence>
<sequence length="220" mass="24431">MSNTRLMLVRHGESRATIEKFFGGPRSCTGLTDTGRRQAEALRDRLMAGRDFQATALYSSKHSRAVETAQIIAPALGSLSLHTDSGWGEHDPGPDVDGMPYDDFVALYGVPRWDGDPHDVVFPGGETVSMFHERVMETLRKTVRENIGGNVVVVCHAGVIDGILRNTLQMHQTGKFELYSNNTSLTELLHVQGSKWRLVRFNDSAHLAEQFDIHLRTSEG</sequence>
<dbReference type="InterPro" id="IPR013078">
    <property type="entry name" value="His_Pase_superF_clade-1"/>
</dbReference>
<dbReference type="SMART" id="SM00855">
    <property type="entry name" value="PGAM"/>
    <property type="match status" value="1"/>
</dbReference>
<evidence type="ECO:0000313" key="1">
    <source>
        <dbReference type="EMBL" id="CAB4560758.1"/>
    </source>
</evidence>
<dbReference type="Pfam" id="PF00300">
    <property type="entry name" value="His_Phos_1"/>
    <property type="match status" value="1"/>
</dbReference>
<dbReference type="EMBL" id="CAFBPC010000053">
    <property type="protein sequence ID" value="CAB5001318.1"/>
    <property type="molecule type" value="Genomic_DNA"/>
</dbReference>
<protein>
    <submittedName>
        <fullName evidence="2">Unannotated protein</fullName>
    </submittedName>
</protein>
<name>A0A6J7P8H8_9ZZZZ</name>
<dbReference type="SUPFAM" id="SSF53254">
    <property type="entry name" value="Phosphoglycerate mutase-like"/>
    <property type="match status" value="1"/>
</dbReference>
<dbReference type="GO" id="GO:0005737">
    <property type="term" value="C:cytoplasm"/>
    <property type="evidence" value="ECO:0007669"/>
    <property type="project" value="TreeGrafter"/>
</dbReference>